<reference evidence="1 2" key="1">
    <citation type="journal article" date="2019" name="Gigascience">
        <title>Whole-genome sequence of the oriental lung fluke Paragonimus westermani.</title>
        <authorList>
            <person name="Oey H."/>
            <person name="Zakrzewski M."/>
            <person name="Narain K."/>
            <person name="Devi K.R."/>
            <person name="Agatsuma T."/>
            <person name="Nawaratna S."/>
            <person name="Gobert G.N."/>
            <person name="Jones M.K."/>
            <person name="Ragan M.A."/>
            <person name="McManus D.P."/>
            <person name="Krause L."/>
        </authorList>
    </citation>
    <scope>NUCLEOTIDE SEQUENCE [LARGE SCALE GENOMIC DNA]</scope>
    <source>
        <strain evidence="1 2">IND2009</strain>
    </source>
</reference>
<dbReference type="InterPro" id="IPR043502">
    <property type="entry name" value="DNA/RNA_pol_sf"/>
</dbReference>
<accession>A0A5J4NSE9</accession>
<sequence length="236" mass="26280">MATTEKQSVAQGFMDMNNLGSPCSHSAPYGNDQECCPLLLPALLPKMSFVSPTCIAPSRQPVALAMKCRQAQKNHVILPPQHITGGFAKTSICRLKAGFTIRVRAQPCSTNQRPSPFTRKVYLDPRRPTTVDCGNQSVSDGMPVHLEEELKRQIQNMLSEDVIEEANTPYSSPILLVKKSSGKYCFCVDFRRLNEVTQNTVVPIPSVADIFDELHQAKFFTVLDLRSGYWQVPIKP</sequence>
<organism evidence="1 2">
    <name type="scientific">Paragonimus westermani</name>
    <dbReference type="NCBI Taxonomy" id="34504"/>
    <lineage>
        <taxon>Eukaryota</taxon>
        <taxon>Metazoa</taxon>
        <taxon>Spiralia</taxon>
        <taxon>Lophotrochozoa</taxon>
        <taxon>Platyhelminthes</taxon>
        <taxon>Trematoda</taxon>
        <taxon>Digenea</taxon>
        <taxon>Plagiorchiida</taxon>
        <taxon>Troglotremata</taxon>
        <taxon>Troglotrematidae</taxon>
        <taxon>Paragonimus</taxon>
    </lineage>
</organism>
<dbReference type="InterPro" id="IPR053134">
    <property type="entry name" value="RNA-dir_DNA_polymerase"/>
</dbReference>
<dbReference type="Gene3D" id="3.10.10.10">
    <property type="entry name" value="HIV Type 1 Reverse Transcriptase, subunit A, domain 1"/>
    <property type="match status" value="1"/>
</dbReference>
<dbReference type="PANTHER" id="PTHR24559:SF444">
    <property type="entry name" value="REVERSE TRANSCRIPTASE DOMAIN-CONTAINING PROTEIN"/>
    <property type="match status" value="1"/>
</dbReference>
<gene>
    <name evidence="1" type="ORF">DEA37_0007422</name>
</gene>
<dbReference type="InterPro" id="IPR043128">
    <property type="entry name" value="Rev_trsase/Diguanyl_cyclase"/>
</dbReference>
<evidence type="ECO:0008006" key="3">
    <source>
        <dbReference type="Google" id="ProtNLM"/>
    </source>
</evidence>
<dbReference type="CDD" id="cd01647">
    <property type="entry name" value="RT_LTR"/>
    <property type="match status" value="1"/>
</dbReference>
<name>A0A5J4NSE9_9TREM</name>
<dbReference type="AlphaFoldDB" id="A0A5J4NSE9"/>
<dbReference type="PANTHER" id="PTHR24559">
    <property type="entry name" value="TRANSPOSON TY3-I GAG-POL POLYPROTEIN"/>
    <property type="match status" value="1"/>
</dbReference>
<dbReference type="EMBL" id="QNGE01001028">
    <property type="protein sequence ID" value="KAA3678617.1"/>
    <property type="molecule type" value="Genomic_DNA"/>
</dbReference>
<dbReference type="Proteomes" id="UP000324629">
    <property type="component" value="Unassembled WGS sequence"/>
</dbReference>
<protein>
    <recommendedName>
        <fullName evidence="3">Reverse transcriptase domain-containing protein</fullName>
    </recommendedName>
</protein>
<comment type="caution">
    <text evidence="1">The sequence shown here is derived from an EMBL/GenBank/DDBJ whole genome shotgun (WGS) entry which is preliminary data.</text>
</comment>
<evidence type="ECO:0000313" key="1">
    <source>
        <dbReference type="EMBL" id="KAA3678617.1"/>
    </source>
</evidence>
<proteinExistence type="predicted"/>
<evidence type="ECO:0000313" key="2">
    <source>
        <dbReference type="Proteomes" id="UP000324629"/>
    </source>
</evidence>
<dbReference type="SUPFAM" id="SSF56672">
    <property type="entry name" value="DNA/RNA polymerases"/>
    <property type="match status" value="1"/>
</dbReference>
<keyword evidence="2" id="KW-1185">Reference proteome</keyword>
<dbReference type="Gene3D" id="3.30.70.270">
    <property type="match status" value="1"/>
</dbReference>